<feature type="transmembrane region" description="Helical" evidence="7">
    <location>
        <begin position="407"/>
        <end position="431"/>
    </location>
</feature>
<organism evidence="9 10">
    <name type="scientific">Salicibibacter cibarius</name>
    <dbReference type="NCBI Taxonomy" id="2743000"/>
    <lineage>
        <taxon>Bacteria</taxon>
        <taxon>Bacillati</taxon>
        <taxon>Bacillota</taxon>
        <taxon>Bacilli</taxon>
        <taxon>Bacillales</taxon>
        <taxon>Bacillaceae</taxon>
        <taxon>Salicibibacter</taxon>
    </lineage>
</organism>
<dbReference type="PANTHER" id="PTHR33362:SF5">
    <property type="entry name" value="C4-DICARBOXYLATE TRAP TRANSPORTER LARGE PERMEASE PROTEIN DCTM"/>
    <property type="match status" value="1"/>
</dbReference>
<comment type="subcellular location">
    <subcellularLocation>
        <location evidence="1">Cell inner membrane</location>
        <topology evidence="1">Multi-pass membrane protein</topology>
    </subcellularLocation>
</comment>
<evidence type="ECO:0000256" key="2">
    <source>
        <dbReference type="ARBA" id="ARBA00022475"/>
    </source>
</evidence>
<dbReference type="GO" id="GO:0022857">
    <property type="term" value="F:transmembrane transporter activity"/>
    <property type="evidence" value="ECO:0007669"/>
    <property type="project" value="TreeGrafter"/>
</dbReference>
<evidence type="ECO:0000256" key="1">
    <source>
        <dbReference type="ARBA" id="ARBA00004429"/>
    </source>
</evidence>
<dbReference type="Proteomes" id="UP000595823">
    <property type="component" value="Chromosome"/>
</dbReference>
<dbReference type="KEGG" id="scia:HUG15_01475"/>
<keyword evidence="2" id="KW-1003">Cell membrane</keyword>
<feature type="transmembrane region" description="Helical" evidence="7">
    <location>
        <begin position="51"/>
        <end position="70"/>
    </location>
</feature>
<dbReference type="NCBIfam" id="TIGR00786">
    <property type="entry name" value="dctM"/>
    <property type="match status" value="1"/>
</dbReference>
<evidence type="ECO:0000256" key="4">
    <source>
        <dbReference type="ARBA" id="ARBA00022692"/>
    </source>
</evidence>
<evidence type="ECO:0000259" key="8">
    <source>
        <dbReference type="Pfam" id="PF06808"/>
    </source>
</evidence>
<protein>
    <submittedName>
        <fullName evidence="9">TRAP transporter large permease subunit</fullName>
    </submittedName>
</protein>
<dbReference type="RefSeq" id="WP_200126567.1">
    <property type="nucleotide sequence ID" value="NZ_CP054705.1"/>
</dbReference>
<evidence type="ECO:0000313" key="9">
    <source>
        <dbReference type="EMBL" id="QQK74405.1"/>
    </source>
</evidence>
<keyword evidence="3" id="KW-0997">Cell inner membrane</keyword>
<feature type="transmembrane region" description="Helical" evidence="7">
    <location>
        <begin position="321"/>
        <end position="339"/>
    </location>
</feature>
<gene>
    <name evidence="9" type="ORF">HUG15_01475</name>
</gene>
<feature type="transmembrane region" description="Helical" evidence="7">
    <location>
        <begin position="108"/>
        <end position="128"/>
    </location>
</feature>
<feature type="transmembrane region" description="Helical" evidence="7">
    <location>
        <begin position="280"/>
        <end position="301"/>
    </location>
</feature>
<feature type="transmembrane region" description="Helical" evidence="7">
    <location>
        <begin position="175"/>
        <end position="196"/>
    </location>
</feature>
<feature type="transmembrane region" description="Helical" evidence="7">
    <location>
        <begin position="351"/>
        <end position="377"/>
    </location>
</feature>
<feature type="transmembrane region" description="Helical" evidence="7">
    <location>
        <begin position="6"/>
        <end position="39"/>
    </location>
</feature>
<dbReference type="Pfam" id="PF06808">
    <property type="entry name" value="DctM"/>
    <property type="match status" value="1"/>
</dbReference>
<dbReference type="GO" id="GO:0005886">
    <property type="term" value="C:plasma membrane"/>
    <property type="evidence" value="ECO:0007669"/>
    <property type="project" value="UniProtKB-SubCell"/>
</dbReference>
<evidence type="ECO:0000313" key="10">
    <source>
        <dbReference type="Proteomes" id="UP000595823"/>
    </source>
</evidence>
<feature type="domain" description="TRAP C4-dicarboxylate transport system permease DctM subunit" evidence="8">
    <location>
        <begin position="11"/>
        <end position="426"/>
    </location>
</feature>
<sequence length="436" mass="47159">MEWIIFGFYIIGFVFLLMLGLPVAFSFLTINMIAVFFLWNGVSGLEVMTINLFESISLFSLLPIPMFILMGELMFRTGIGFNVINALGNWMGAIPGRLSLLSVGSGTLFSVLSGSSVASTSLLGSLLVPEMKKNGYKNEMSIGPILGSAGLATMLPPTALGVILASLAGIPVGEFLIAIIIPGLILASIFILYIIIRCRLNPDLAPKYDVNIVSTRKKIKDTIMYIFPLGLIVGAVVIIIVFGIATPTESAVIGALGVIILTVIYRKISLQLFVDSFRGTLRITSMILMIMANAAIFSQVLSFTGITDGIISLIDNLDIPTIILILLIQFLLIILGLFLEPVSIMMMTLPLLVPIAQGAGLDITWFGVILLITIQMATITPPFGMDLFAMKGVTTNDIKMGDIYRSALPFVILMILCMILIILIPSLALWLPSLMN</sequence>
<dbReference type="InterPro" id="IPR004681">
    <property type="entry name" value="TRAP_DctM"/>
</dbReference>
<evidence type="ECO:0000256" key="3">
    <source>
        <dbReference type="ARBA" id="ARBA00022519"/>
    </source>
</evidence>
<dbReference type="PANTHER" id="PTHR33362">
    <property type="entry name" value="SIALIC ACID TRAP TRANSPORTER PERMEASE PROTEIN SIAT-RELATED"/>
    <property type="match status" value="1"/>
</dbReference>
<dbReference type="InterPro" id="IPR010656">
    <property type="entry name" value="DctM"/>
</dbReference>
<feature type="transmembrane region" description="Helical" evidence="7">
    <location>
        <begin position="251"/>
        <end position="268"/>
    </location>
</feature>
<feature type="transmembrane region" description="Helical" evidence="7">
    <location>
        <begin position="149"/>
        <end position="169"/>
    </location>
</feature>
<evidence type="ECO:0000256" key="5">
    <source>
        <dbReference type="ARBA" id="ARBA00022989"/>
    </source>
</evidence>
<evidence type="ECO:0000256" key="6">
    <source>
        <dbReference type="ARBA" id="ARBA00023136"/>
    </source>
</evidence>
<keyword evidence="4 7" id="KW-0812">Transmembrane</keyword>
<dbReference type="EMBL" id="CP054705">
    <property type="protein sequence ID" value="QQK74405.1"/>
    <property type="molecule type" value="Genomic_DNA"/>
</dbReference>
<evidence type="ECO:0000256" key="7">
    <source>
        <dbReference type="SAM" id="Phobius"/>
    </source>
</evidence>
<name>A0A7T7CA24_9BACI</name>
<proteinExistence type="predicted"/>
<dbReference type="PIRSF" id="PIRSF006066">
    <property type="entry name" value="HI0050"/>
    <property type="match status" value="1"/>
</dbReference>
<keyword evidence="10" id="KW-1185">Reference proteome</keyword>
<keyword evidence="6 7" id="KW-0472">Membrane</keyword>
<feature type="transmembrane region" description="Helical" evidence="7">
    <location>
        <begin position="223"/>
        <end position="245"/>
    </location>
</feature>
<dbReference type="AlphaFoldDB" id="A0A7T7CA24"/>
<keyword evidence="5 7" id="KW-1133">Transmembrane helix</keyword>
<reference evidence="9 10" key="1">
    <citation type="submission" date="2020-06" db="EMBL/GenBank/DDBJ databases">
        <title>Genomic analysis of Salicibibacter sp. NKC5-3.</title>
        <authorList>
            <person name="Oh Y.J."/>
        </authorList>
    </citation>
    <scope>NUCLEOTIDE SEQUENCE [LARGE SCALE GENOMIC DNA]</scope>
    <source>
        <strain evidence="9 10">NKC5-3</strain>
    </source>
</reference>
<accession>A0A7T7CA24</accession>